<evidence type="ECO:0000313" key="2">
    <source>
        <dbReference type="Proteomes" id="UP000544134"/>
    </source>
</evidence>
<dbReference type="RefSeq" id="WP_169489968.1">
    <property type="nucleotide sequence ID" value="NZ_JABBGJ010000050.1"/>
</dbReference>
<keyword evidence="2" id="KW-1185">Reference proteome</keyword>
<protein>
    <recommendedName>
        <fullName evidence="3">LysR substrate-binding domain-containing protein</fullName>
    </recommendedName>
</protein>
<sequence length="63" mass="7249">MAYHDPSLVRVLPKEVNLSRDWWLVVHQDLEGVPRIRAAIDFLETIMLRDQHVLSGLPEASQS</sequence>
<dbReference type="AlphaFoldDB" id="A0A848ILL8"/>
<accession>A0A848ILL8</accession>
<organism evidence="1 2">
    <name type="scientific">Paraburkholderia polaris</name>
    <dbReference type="NCBI Taxonomy" id="2728848"/>
    <lineage>
        <taxon>Bacteria</taxon>
        <taxon>Pseudomonadati</taxon>
        <taxon>Pseudomonadota</taxon>
        <taxon>Betaproteobacteria</taxon>
        <taxon>Burkholderiales</taxon>
        <taxon>Burkholderiaceae</taxon>
        <taxon>Paraburkholderia</taxon>
    </lineage>
</organism>
<gene>
    <name evidence="1" type="ORF">HHL24_35585</name>
</gene>
<reference evidence="1 2" key="1">
    <citation type="submission" date="2020-04" db="EMBL/GenBank/DDBJ databases">
        <title>Paraburkholderia sp. RP-4-7 isolated from soil.</title>
        <authorList>
            <person name="Dahal R.H."/>
        </authorList>
    </citation>
    <scope>NUCLEOTIDE SEQUENCE [LARGE SCALE GENOMIC DNA]</scope>
    <source>
        <strain evidence="1 2">RP-4-7</strain>
    </source>
</reference>
<evidence type="ECO:0008006" key="3">
    <source>
        <dbReference type="Google" id="ProtNLM"/>
    </source>
</evidence>
<dbReference type="EMBL" id="JABBGJ010000050">
    <property type="protein sequence ID" value="NMM03212.1"/>
    <property type="molecule type" value="Genomic_DNA"/>
</dbReference>
<proteinExistence type="predicted"/>
<comment type="caution">
    <text evidence="1">The sequence shown here is derived from an EMBL/GenBank/DDBJ whole genome shotgun (WGS) entry which is preliminary data.</text>
</comment>
<dbReference type="Proteomes" id="UP000544134">
    <property type="component" value="Unassembled WGS sequence"/>
</dbReference>
<evidence type="ECO:0000313" key="1">
    <source>
        <dbReference type="EMBL" id="NMM03212.1"/>
    </source>
</evidence>
<name>A0A848ILL8_9BURK</name>